<feature type="region of interest" description="Disordered" evidence="1">
    <location>
        <begin position="60"/>
        <end position="117"/>
    </location>
</feature>
<feature type="compositionally biased region" description="Low complexity" evidence="1">
    <location>
        <begin position="61"/>
        <end position="71"/>
    </location>
</feature>
<name>A0AAV4HXL0_9GAST</name>
<reference evidence="3 4" key="1">
    <citation type="journal article" date="2021" name="Elife">
        <title>Chloroplast acquisition without the gene transfer in kleptoplastic sea slugs, Plakobranchus ocellatus.</title>
        <authorList>
            <person name="Maeda T."/>
            <person name="Takahashi S."/>
            <person name="Yoshida T."/>
            <person name="Shimamura S."/>
            <person name="Takaki Y."/>
            <person name="Nagai Y."/>
            <person name="Toyoda A."/>
            <person name="Suzuki Y."/>
            <person name="Arimoto A."/>
            <person name="Ishii H."/>
            <person name="Satoh N."/>
            <person name="Nishiyama T."/>
            <person name="Hasebe M."/>
            <person name="Maruyama T."/>
            <person name="Minagawa J."/>
            <person name="Obokata J."/>
            <person name="Shigenobu S."/>
        </authorList>
    </citation>
    <scope>NUCLEOTIDE SEQUENCE [LARGE SCALE GENOMIC DNA]</scope>
</reference>
<keyword evidence="4" id="KW-1185">Reference proteome</keyword>
<organism evidence="3 4">
    <name type="scientific">Elysia marginata</name>
    <dbReference type="NCBI Taxonomy" id="1093978"/>
    <lineage>
        <taxon>Eukaryota</taxon>
        <taxon>Metazoa</taxon>
        <taxon>Spiralia</taxon>
        <taxon>Lophotrochozoa</taxon>
        <taxon>Mollusca</taxon>
        <taxon>Gastropoda</taxon>
        <taxon>Heterobranchia</taxon>
        <taxon>Euthyneura</taxon>
        <taxon>Panpulmonata</taxon>
        <taxon>Sacoglossa</taxon>
        <taxon>Placobranchoidea</taxon>
        <taxon>Plakobranchidae</taxon>
        <taxon>Elysia</taxon>
    </lineage>
</organism>
<evidence type="ECO:0000256" key="1">
    <source>
        <dbReference type="SAM" id="MobiDB-lite"/>
    </source>
</evidence>
<dbReference type="Proteomes" id="UP000762676">
    <property type="component" value="Unassembled WGS sequence"/>
</dbReference>
<feature type="compositionally biased region" description="Polar residues" evidence="1">
    <location>
        <begin position="82"/>
        <end position="95"/>
    </location>
</feature>
<evidence type="ECO:0000313" key="3">
    <source>
        <dbReference type="EMBL" id="GFS01467.1"/>
    </source>
</evidence>
<evidence type="ECO:0000313" key="4">
    <source>
        <dbReference type="Proteomes" id="UP000762676"/>
    </source>
</evidence>
<keyword evidence="2" id="KW-0732">Signal</keyword>
<feature type="chain" id="PRO_5044011154" evidence="2">
    <location>
        <begin position="20"/>
        <end position="853"/>
    </location>
</feature>
<feature type="compositionally biased region" description="Polar residues" evidence="1">
    <location>
        <begin position="563"/>
        <end position="574"/>
    </location>
</feature>
<sequence>MALILFILLNVLISILVDSFAVAREAIKDQANDFELLDYMASGLKLLITAPFHKVWHVTHGSCSPSGPSRKSGGGPGEGSEMTVQRSEDPTSCQESLAVDQPKHSSKPCPSRNVTFSPSLLTESPIERKRLFTPEAGKHLKGRYSKDSSVDISKILKISLLRELPPSVDSMEENAGVLDRQIDLIDARLDRLWWGFAGAESGPPPELDDICRWSEVKVTVADVIADHMGYQDDSDVEEGGSETIERSIYMYDSDGSVESEESCVEMSIARFRRLDQREMENVVSMKARGPLSDKNFGLKIYSGLTRNMRTLGEEDVWHDISRSHSSKEIVALNQGDLFLDNDIYLSREGDFSLSRENKWDLDKKNDVSEFTFAVKTEKERQDQVVPYIDISQLPGHGETKQEISIDICGIEINGAEFISMPTERQDLVPQSFLKKPFEFEEIPDEITANDQRNMAIKSETRNRIFDKPLSSGEGTELFDSFLLETPKHSITELDVQLVDETKSSLKPVSLFALENELNKEPKYHQRKKKRVNLDSPVVAMIRRTNNKKKAEGKLDIPCRATSTPIGTLNTNSQKGMRPASWPKATPATLDNLDDLIGVDVTPGPAPNPSICVHFQDVEDDTSYQRDSEFHRYLEGDQIVPTLRVTPASLSDSHIALEKDDAMFQPINKNLLMTPTLPCFSTGSSPINHPRLTPALIPCINIVNQEKVAQASIPDPEMVCEDDDPVFQPLNNDLLMTPSMPCFNTGLSPQNRPRPTPALIPRINIVDEESIVLSPSRLSTPKPWSSPRKFSSLSAKSPILLNPSFAGQGLLLTPSGNSRRNSAFAIGALAAAPTLSKRRLQTKRALANTRSPDL</sequence>
<evidence type="ECO:0000256" key="2">
    <source>
        <dbReference type="SAM" id="SignalP"/>
    </source>
</evidence>
<proteinExistence type="predicted"/>
<feature type="signal peptide" evidence="2">
    <location>
        <begin position="1"/>
        <end position="19"/>
    </location>
</feature>
<comment type="caution">
    <text evidence="3">The sequence shown here is derived from an EMBL/GenBank/DDBJ whole genome shotgun (WGS) entry which is preliminary data.</text>
</comment>
<feature type="region of interest" description="Disordered" evidence="1">
    <location>
        <begin position="563"/>
        <end position="586"/>
    </location>
</feature>
<accession>A0AAV4HXL0</accession>
<dbReference type="EMBL" id="BMAT01005880">
    <property type="protein sequence ID" value="GFS01467.1"/>
    <property type="molecule type" value="Genomic_DNA"/>
</dbReference>
<gene>
    <name evidence="3" type="ORF">ElyMa_002839400</name>
</gene>
<dbReference type="AlphaFoldDB" id="A0AAV4HXL0"/>
<protein>
    <submittedName>
        <fullName evidence="3">Uncharacterized protein</fullName>
    </submittedName>
</protein>